<organism evidence="2 3">
    <name type="scientific">Zea mays</name>
    <name type="common">Maize</name>
    <dbReference type="NCBI Taxonomy" id="4577"/>
    <lineage>
        <taxon>Eukaryota</taxon>
        <taxon>Viridiplantae</taxon>
        <taxon>Streptophyta</taxon>
        <taxon>Embryophyta</taxon>
        <taxon>Tracheophyta</taxon>
        <taxon>Spermatophyta</taxon>
        <taxon>Magnoliopsida</taxon>
        <taxon>Liliopsida</taxon>
        <taxon>Poales</taxon>
        <taxon>Poaceae</taxon>
        <taxon>PACMAD clade</taxon>
        <taxon>Panicoideae</taxon>
        <taxon>Andropogonodae</taxon>
        <taxon>Andropogoneae</taxon>
        <taxon>Tripsacinae</taxon>
        <taxon>Zea</taxon>
    </lineage>
</organism>
<keyword evidence="1" id="KW-0812">Transmembrane</keyword>
<protein>
    <submittedName>
        <fullName evidence="2">Uncharacterized protein</fullName>
    </submittedName>
</protein>
<dbReference type="Gramene" id="Zm00001eb346240_T001">
    <property type="protein sequence ID" value="Zm00001eb346240_P001"/>
    <property type="gene ID" value="Zm00001eb346240"/>
</dbReference>
<evidence type="ECO:0000256" key="1">
    <source>
        <dbReference type="SAM" id="Phobius"/>
    </source>
</evidence>
<evidence type="ECO:0000313" key="3">
    <source>
        <dbReference type="Proteomes" id="UP000007305"/>
    </source>
</evidence>
<sequence>MRNVPGSNIVSVTIVSTLSLSGAVPTKPLTWNLIKVWLPVNIIFVGMLITSMFSLKYINVAMLTILKNVANVLTASGETYFFKKQHGTQVWVALMLMSPSEKTEKEDCQLPSNPKEVEALRKGYSLQPFDSVHI</sequence>
<dbReference type="InParanoid" id="A0A804QMS8"/>
<proteinExistence type="predicted"/>
<feature type="transmembrane region" description="Helical" evidence="1">
    <location>
        <begin position="36"/>
        <end position="58"/>
    </location>
</feature>
<keyword evidence="1" id="KW-0472">Membrane</keyword>
<reference evidence="3" key="1">
    <citation type="journal article" date="2009" name="Science">
        <title>The B73 maize genome: complexity, diversity, and dynamics.</title>
        <authorList>
            <person name="Schnable P.S."/>
            <person name="Ware D."/>
            <person name="Fulton R.S."/>
            <person name="Stein J.C."/>
            <person name="Wei F."/>
            <person name="Pasternak S."/>
            <person name="Liang C."/>
            <person name="Zhang J."/>
            <person name="Fulton L."/>
            <person name="Graves T.A."/>
            <person name="Minx P."/>
            <person name="Reily A.D."/>
            <person name="Courtney L."/>
            <person name="Kruchowski S.S."/>
            <person name="Tomlinson C."/>
            <person name="Strong C."/>
            <person name="Delehaunty K."/>
            <person name="Fronick C."/>
            <person name="Courtney B."/>
            <person name="Rock S.M."/>
            <person name="Belter E."/>
            <person name="Du F."/>
            <person name="Kim K."/>
            <person name="Abbott R.M."/>
            <person name="Cotton M."/>
            <person name="Levy A."/>
            <person name="Marchetto P."/>
            <person name="Ochoa K."/>
            <person name="Jackson S.M."/>
            <person name="Gillam B."/>
            <person name="Chen W."/>
            <person name="Yan L."/>
            <person name="Higginbotham J."/>
            <person name="Cardenas M."/>
            <person name="Waligorski J."/>
            <person name="Applebaum E."/>
            <person name="Phelps L."/>
            <person name="Falcone J."/>
            <person name="Kanchi K."/>
            <person name="Thane T."/>
            <person name="Scimone A."/>
            <person name="Thane N."/>
            <person name="Henke J."/>
            <person name="Wang T."/>
            <person name="Ruppert J."/>
            <person name="Shah N."/>
            <person name="Rotter K."/>
            <person name="Hodges J."/>
            <person name="Ingenthron E."/>
            <person name="Cordes M."/>
            <person name="Kohlberg S."/>
            <person name="Sgro J."/>
            <person name="Delgado B."/>
            <person name="Mead K."/>
            <person name="Chinwalla A."/>
            <person name="Leonard S."/>
            <person name="Crouse K."/>
            <person name="Collura K."/>
            <person name="Kudrna D."/>
            <person name="Currie J."/>
            <person name="He R."/>
            <person name="Angelova A."/>
            <person name="Rajasekar S."/>
            <person name="Mueller T."/>
            <person name="Lomeli R."/>
            <person name="Scara G."/>
            <person name="Ko A."/>
            <person name="Delaney K."/>
            <person name="Wissotski M."/>
            <person name="Lopez G."/>
            <person name="Campos D."/>
            <person name="Braidotti M."/>
            <person name="Ashley E."/>
            <person name="Golser W."/>
            <person name="Kim H."/>
            <person name="Lee S."/>
            <person name="Lin J."/>
            <person name="Dujmic Z."/>
            <person name="Kim W."/>
            <person name="Talag J."/>
            <person name="Zuccolo A."/>
            <person name="Fan C."/>
            <person name="Sebastian A."/>
            <person name="Kramer M."/>
            <person name="Spiegel L."/>
            <person name="Nascimento L."/>
            <person name="Zutavern T."/>
            <person name="Miller B."/>
            <person name="Ambroise C."/>
            <person name="Muller S."/>
            <person name="Spooner W."/>
            <person name="Narechania A."/>
            <person name="Ren L."/>
            <person name="Wei S."/>
            <person name="Kumari S."/>
            <person name="Faga B."/>
            <person name="Levy M.J."/>
            <person name="McMahan L."/>
            <person name="Van Buren P."/>
            <person name="Vaughn M.W."/>
            <person name="Ying K."/>
            <person name="Yeh C.-T."/>
            <person name="Emrich S.J."/>
            <person name="Jia Y."/>
            <person name="Kalyanaraman A."/>
            <person name="Hsia A.-P."/>
            <person name="Barbazuk W.B."/>
            <person name="Baucom R.S."/>
            <person name="Brutnell T.P."/>
            <person name="Carpita N.C."/>
            <person name="Chaparro C."/>
            <person name="Chia J.-M."/>
            <person name="Deragon J.-M."/>
            <person name="Estill J.C."/>
            <person name="Fu Y."/>
            <person name="Jeddeloh J.A."/>
            <person name="Han Y."/>
            <person name="Lee H."/>
            <person name="Li P."/>
            <person name="Lisch D.R."/>
            <person name="Liu S."/>
            <person name="Liu Z."/>
            <person name="Nagel D.H."/>
            <person name="McCann M.C."/>
            <person name="SanMiguel P."/>
            <person name="Myers A.M."/>
            <person name="Nettleton D."/>
            <person name="Nguyen J."/>
            <person name="Penning B.W."/>
            <person name="Ponnala L."/>
            <person name="Schneider K.L."/>
            <person name="Schwartz D.C."/>
            <person name="Sharma A."/>
            <person name="Soderlund C."/>
            <person name="Springer N.M."/>
            <person name="Sun Q."/>
            <person name="Wang H."/>
            <person name="Waterman M."/>
            <person name="Westerman R."/>
            <person name="Wolfgruber T.K."/>
            <person name="Yang L."/>
            <person name="Yu Y."/>
            <person name="Zhang L."/>
            <person name="Zhou S."/>
            <person name="Zhu Q."/>
            <person name="Bennetzen J.L."/>
            <person name="Dawe R.K."/>
            <person name="Jiang J."/>
            <person name="Jiang N."/>
            <person name="Presting G.G."/>
            <person name="Wessler S.R."/>
            <person name="Aluru S."/>
            <person name="Martienssen R.A."/>
            <person name="Clifton S.W."/>
            <person name="McCombie W.R."/>
            <person name="Wing R.A."/>
            <person name="Wilson R.K."/>
        </authorList>
    </citation>
    <scope>NUCLEOTIDE SEQUENCE [LARGE SCALE GENOMIC DNA]</scope>
    <source>
        <strain evidence="3">cv. B73</strain>
    </source>
</reference>
<dbReference type="EnsemblPlants" id="Zm00001eb346240_T001">
    <property type="protein sequence ID" value="Zm00001eb346240_P001"/>
    <property type="gene ID" value="Zm00001eb346240"/>
</dbReference>
<reference evidence="2" key="2">
    <citation type="submission" date="2019-07" db="EMBL/GenBank/DDBJ databases">
        <authorList>
            <person name="Seetharam A."/>
            <person name="Woodhouse M."/>
            <person name="Cannon E."/>
        </authorList>
    </citation>
    <scope>NUCLEOTIDE SEQUENCE [LARGE SCALE GENOMIC DNA]</scope>
    <source>
        <strain evidence="2">cv. B73</strain>
    </source>
</reference>
<reference evidence="2" key="3">
    <citation type="submission" date="2021-05" db="UniProtKB">
        <authorList>
            <consortium name="EnsemblPlants"/>
        </authorList>
    </citation>
    <scope>IDENTIFICATION</scope>
    <source>
        <strain evidence="2">cv. B73</strain>
    </source>
</reference>
<dbReference type="Proteomes" id="UP000007305">
    <property type="component" value="Chromosome 8"/>
</dbReference>
<keyword evidence="3" id="KW-1185">Reference proteome</keyword>
<name>A0A804QMS8_MAIZE</name>
<dbReference type="AlphaFoldDB" id="A0A804QMS8"/>
<evidence type="ECO:0000313" key="2">
    <source>
        <dbReference type="EnsemblPlants" id="Zm00001eb346240_P001"/>
    </source>
</evidence>
<accession>A0A804QMS8</accession>
<keyword evidence="1" id="KW-1133">Transmembrane helix</keyword>